<comment type="subunit">
    <text evidence="6">Homodimer.</text>
</comment>
<dbReference type="OrthoDB" id="9808768at2"/>
<comment type="domain">
    <text evidence="6">Contains large globular domains required for ATP hydrolysis at each terminus and a third globular domain forming a flexible hinge near the middle of the molecule. These domains are separated by coiled-coil structures.</text>
</comment>
<sequence>MRLSKIRLSGFKSFVDTTPVPLGSGITAIVGPNGCGKSNIIDAVRWVMGESSAKHLRGGSMADVIFSGSGSRKPVGQASIELVFDNADGSLGGQYAGFSEIAIRRQVNRDGQSAYCLNGSRCRRRDITDVFLGTGLGPRSYSIIEQGTISRLIEARPEALRAYLEEAAGISLYKERRRETERRIRDTRENLERLDDMRGEVVRQLDRLNDQARTAERYRSLKAEERQRQAELTWLRIRRLEADNDALRSDLDAQETALEARMAEQRRGERDMESLRAEQTAASDHLNAVQARYYERGSALATLEQQIRHDRDARARSQRELEQTQALIVDNDAAMADDRREAQALEETIATETPALAEADRALGLADAEVSAAIKRLEDAREARDTVAEVDRDAQRRIQLEQTWIEQQEARHQEQNRRLERIDAEWASLAAAEKEDTDHTAGTIEALTSEREDIDEHVASLDARLAMARDERGPIQAELDAQRSALTAQQARLASLQTLQDEALGSDRDIARWLDSHGIDVSRRLADQIDVMTGWEMAVEWVLERALEAVEWPDADGMDSVWTIPDSGEVMLYTGASKDGRNPAAPPRTSLAARVSGPVAVTDLLSRVHGAMDDDEARAWLAELALGESVITPEGRWYGQGWLRLRATPDDPEAGVVARARAIEAVTARIDSTRTTISDAASRLAAVDARLEDLESRRQVAVDRRHALDRDQAAAQAHRESVQSRRAAREEQCARLAAERAELLESITAGQSALDAARARHREARAEAETAAQRQRPLDDDCRSAQAALDAAREAASAVRDRRQAVALRLERAETARQSRHQAIARLEQQDARLQARADDLQSAIDTLADPDEDHEAERQSLLAERAEAENALSAARQALDDREETLRRLDRERMQAEQAVRERREACESLRHRRIEIEARLKTQREQLESMSVATDTLAQALPAEAREADYAAELERLSSAITALGPINLAAIEEQATLAERKDYLDAQHTDLSAALETLENAIQRIDRETRSRFRSTFDAVNAGLQRLFPTLFGGGEAYLELTEADLLETGVTLMARPPGKRITNIHLLSGGEKALAAVALVFAIFELNPAPFCMLDEVDAPLDEANVGRFCDLLRSMSDHVQFIVITHNKTTMEAAGHLAGVTMAEPGVSRLVAVDVASAVEMTRDDT</sequence>
<evidence type="ECO:0000259" key="8">
    <source>
        <dbReference type="Pfam" id="PF02463"/>
    </source>
</evidence>
<dbReference type="GO" id="GO:0007062">
    <property type="term" value="P:sister chromatid cohesion"/>
    <property type="evidence" value="ECO:0007669"/>
    <property type="project" value="InterPro"/>
</dbReference>
<proteinExistence type="inferred from homology"/>
<comment type="subcellular location">
    <subcellularLocation>
        <location evidence="6">Cytoplasm</location>
    </subcellularLocation>
</comment>
<comment type="function">
    <text evidence="6">Required for chromosome condensation and partitioning.</text>
</comment>
<dbReference type="CDD" id="cd03278">
    <property type="entry name" value="ABC_SMC_barmotin"/>
    <property type="match status" value="1"/>
</dbReference>
<dbReference type="EMBL" id="CP005990">
    <property type="protein sequence ID" value="AGY91670.1"/>
    <property type="molecule type" value="Genomic_DNA"/>
</dbReference>
<feature type="coiled-coil region" evidence="6">
    <location>
        <begin position="810"/>
        <end position="928"/>
    </location>
</feature>
<evidence type="ECO:0000313" key="10">
    <source>
        <dbReference type="Proteomes" id="UP000017640"/>
    </source>
</evidence>
<evidence type="ECO:0000256" key="3">
    <source>
        <dbReference type="ARBA" id="ARBA00022840"/>
    </source>
</evidence>
<reference evidence="9 10" key="1">
    <citation type="journal article" date="2013" name="BMC Genomics">
        <title>Genomes of "Spiribacter", a streamlined, successful halophilic bacterium.</title>
        <authorList>
            <person name="Lopez-Perez M."/>
            <person name="Ghai R."/>
            <person name="Leon M.J."/>
            <person name="Rodriguez-Olmos A."/>
            <person name="Copa-Patino J.L."/>
            <person name="Soliveri J."/>
            <person name="Sanchez-Porro C."/>
            <person name="Ventosa A."/>
            <person name="Rodriguez-Valera F."/>
        </authorList>
    </citation>
    <scope>NUCLEOTIDE SEQUENCE [LARGE SCALE GENOMIC DNA]</scope>
    <source>
        <strain evidence="9 10">UAH-SP71</strain>
    </source>
</reference>
<dbReference type="HOGENOM" id="CLU_001042_2_2_6"/>
<dbReference type="NCBIfam" id="TIGR02168">
    <property type="entry name" value="SMC_prok_B"/>
    <property type="match status" value="1"/>
</dbReference>
<keyword evidence="4 6" id="KW-0175">Coiled coil</keyword>
<dbReference type="GO" id="GO:0006260">
    <property type="term" value="P:DNA replication"/>
    <property type="evidence" value="ECO:0007669"/>
    <property type="project" value="UniProtKB-UniRule"/>
</dbReference>
<dbReference type="HAMAP" id="MF_01894">
    <property type="entry name" value="Smc_prok"/>
    <property type="match status" value="1"/>
</dbReference>
<dbReference type="Gene3D" id="3.40.50.300">
    <property type="entry name" value="P-loop containing nucleotide triphosphate hydrolases"/>
    <property type="match status" value="2"/>
</dbReference>
<name>U5T2N6_9GAMM</name>
<accession>U5T2N6</accession>
<dbReference type="GO" id="GO:0007059">
    <property type="term" value="P:chromosome segregation"/>
    <property type="evidence" value="ECO:0007669"/>
    <property type="project" value="UniProtKB-UniRule"/>
</dbReference>
<feature type="domain" description="RecF/RecN/SMC N-terminal" evidence="8">
    <location>
        <begin position="3"/>
        <end position="1153"/>
    </location>
</feature>
<dbReference type="KEGG" id="spiu:SPICUR_03385"/>
<evidence type="ECO:0000256" key="5">
    <source>
        <dbReference type="ARBA" id="ARBA00023125"/>
    </source>
</evidence>
<dbReference type="GO" id="GO:0005524">
    <property type="term" value="F:ATP binding"/>
    <property type="evidence" value="ECO:0007669"/>
    <property type="project" value="UniProtKB-UniRule"/>
</dbReference>
<dbReference type="GO" id="GO:0016887">
    <property type="term" value="F:ATP hydrolysis activity"/>
    <property type="evidence" value="ECO:0007669"/>
    <property type="project" value="InterPro"/>
</dbReference>
<dbReference type="PIRSF" id="PIRSF005719">
    <property type="entry name" value="SMC"/>
    <property type="match status" value="1"/>
</dbReference>
<keyword evidence="10" id="KW-1185">Reference proteome</keyword>
<protein>
    <recommendedName>
        <fullName evidence="6">Chromosome partition protein Smc</fullName>
    </recommendedName>
</protein>
<evidence type="ECO:0000256" key="6">
    <source>
        <dbReference type="HAMAP-Rule" id="MF_01894"/>
    </source>
</evidence>
<evidence type="ECO:0000256" key="1">
    <source>
        <dbReference type="ARBA" id="ARBA00022490"/>
    </source>
</evidence>
<dbReference type="GO" id="GO:0005737">
    <property type="term" value="C:cytoplasm"/>
    <property type="evidence" value="ECO:0007669"/>
    <property type="project" value="UniProtKB-SubCell"/>
</dbReference>
<dbReference type="GO" id="GO:0030261">
    <property type="term" value="P:chromosome condensation"/>
    <property type="evidence" value="ECO:0007669"/>
    <property type="project" value="InterPro"/>
</dbReference>
<keyword evidence="2 6" id="KW-0547">Nucleotide-binding</keyword>
<feature type="coiled-coil region" evidence="6">
    <location>
        <begin position="405"/>
        <end position="464"/>
    </location>
</feature>
<evidence type="ECO:0000256" key="7">
    <source>
        <dbReference type="SAM" id="MobiDB-lite"/>
    </source>
</evidence>
<gene>
    <name evidence="6" type="primary">smc</name>
    <name evidence="9" type="ORF">SPICUR_03385</name>
</gene>
<keyword evidence="5 6" id="KW-0238">DNA-binding</keyword>
<keyword evidence="1 6" id="KW-0963">Cytoplasm</keyword>
<dbReference type="InterPro" id="IPR003395">
    <property type="entry name" value="RecF/RecN/SMC_N"/>
</dbReference>
<feature type="coiled-coil region" evidence="6">
    <location>
        <begin position="170"/>
        <end position="211"/>
    </location>
</feature>
<dbReference type="AlphaFoldDB" id="U5T2N6"/>
<feature type="region of interest" description="Disordered" evidence="7">
    <location>
        <begin position="262"/>
        <end position="283"/>
    </location>
</feature>
<feature type="binding site" evidence="6">
    <location>
        <begin position="32"/>
        <end position="39"/>
    </location>
    <ligand>
        <name>ATP</name>
        <dbReference type="ChEBI" id="CHEBI:30616"/>
    </ligand>
</feature>
<dbReference type="PANTHER" id="PTHR43977">
    <property type="entry name" value="STRUCTURAL MAINTENANCE OF CHROMOSOMES PROTEIN 3"/>
    <property type="match status" value="1"/>
</dbReference>
<dbReference type="InterPro" id="IPR024704">
    <property type="entry name" value="SMC"/>
</dbReference>
<keyword evidence="3 6" id="KW-0067">ATP-binding</keyword>
<organism evidence="9 10">
    <name type="scientific">Spiribacter curvatus</name>
    <dbReference type="NCBI Taxonomy" id="1335757"/>
    <lineage>
        <taxon>Bacteria</taxon>
        <taxon>Pseudomonadati</taxon>
        <taxon>Pseudomonadota</taxon>
        <taxon>Gammaproteobacteria</taxon>
        <taxon>Chromatiales</taxon>
        <taxon>Ectothiorhodospiraceae</taxon>
        <taxon>Spiribacter</taxon>
    </lineage>
</organism>
<dbReference type="Pfam" id="PF02463">
    <property type="entry name" value="SMC_N"/>
    <property type="match status" value="1"/>
</dbReference>
<dbReference type="SUPFAM" id="SSF52540">
    <property type="entry name" value="P-loop containing nucleoside triphosphate hydrolases"/>
    <property type="match status" value="1"/>
</dbReference>
<dbReference type="STRING" id="1335757.SPICUR_03385"/>
<evidence type="ECO:0000256" key="4">
    <source>
        <dbReference type="ARBA" id="ARBA00023054"/>
    </source>
</evidence>
<dbReference type="InterPro" id="IPR011890">
    <property type="entry name" value="SMC_prok"/>
</dbReference>
<dbReference type="eggNOG" id="COG1196">
    <property type="taxonomic scope" value="Bacteria"/>
</dbReference>
<comment type="similarity">
    <text evidence="6">Belongs to the SMC family.</text>
</comment>
<dbReference type="Proteomes" id="UP000017640">
    <property type="component" value="Chromosome"/>
</dbReference>
<feature type="region of interest" description="Disordered" evidence="7">
    <location>
        <begin position="703"/>
        <end position="726"/>
    </location>
</feature>
<evidence type="ECO:0000256" key="2">
    <source>
        <dbReference type="ARBA" id="ARBA00022741"/>
    </source>
</evidence>
<feature type="compositionally biased region" description="Basic and acidic residues" evidence="7">
    <location>
        <begin position="262"/>
        <end position="276"/>
    </location>
</feature>
<dbReference type="PATRIC" id="fig|1335757.3.peg.658"/>
<evidence type="ECO:0000313" key="9">
    <source>
        <dbReference type="EMBL" id="AGY91670.1"/>
    </source>
</evidence>
<dbReference type="InterPro" id="IPR027417">
    <property type="entry name" value="P-loop_NTPase"/>
</dbReference>
<dbReference type="RefSeq" id="WP_023366049.1">
    <property type="nucleotide sequence ID" value="NC_022664.1"/>
</dbReference>
<dbReference type="GO" id="GO:0003677">
    <property type="term" value="F:DNA binding"/>
    <property type="evidence" value="ECO:0007669"/>
    <property type="project" value="UniProtKB-UniRule"/>
</dbReference>